<keyword evidence="1" id="KW-0175">Coiled coil</keyword>
<evidence type="ECO:0000313" key="3">
    <source>
        <dbReference type="Proteomes" id="UP000078316"/>
    </source>
</evidence>
<reference evidence="2 3" key="1">
    <citation type="submission" date="2016-04" db="EMBL/GenBank/DDBJ databases">
        <authorList>
            <person name="Evans L.H."/>
            <person name="Alamgir A."/>
            <person name="Owens N."/>
            <person name="Weber N.D."/>
            <person name="Virtaneva K."/>
            <person name="Barbian K."/>
            <person name="Babar A."/>
            <person name="Rosenke K."/>
        </authorList>
    </citation>
    <scope>NUCLEOTIDE SEQUENCE [LARGE SCALE GENOMIC DNA]</scope>
    <source>
        <strain evidence="2 3">PMB02</strain>
    </source>
</reference>
<evidence type="ECO:0000313" key="2">
    <source>
        <dbReference type="EMBL" id="OAS10648.1"/>
    </source>
</evidence>
<sequence>MTRLQRARARREKLRETQAALEEVLDNLLLELPLNPSEALLAIIEYGVEGLAAQRATSNRAMLNRLIEGLCIKHHLS</sequence>
<organism evidence="2 3">
    <name type="scientific">Methylobacterium platani</name>
    <dbReference type="NCBI Taxonomy" id="427683"/>
    <lineage>
        <taxon>Bacteria</taxon>
        <taxon>Pseudomonadati</taxon>
        <taxon>Pseudomonadota</taxon>
        <taxon>Alphaproteobacteria</taxon>
        <taxon>Hyphomicrobiales</taxon>
        <taxon>Methylobacteriaceae</taxon>
        <taxon>Methylobacterium</taxon>
    </lineage>
</organism>
<proteinExistence type="predicted"/>
<evidence type="ECO:0000256" key="1">
    <source>
        <dbReference type="SAM" id="Coils"/>
    </source>
</evidence>
<dbReference type="AlphaFoldDB" id="A0A179RPH6"/>
<feature type="coiled-coil region" evidence="1">
    <location>
        <begin position="4"/>
        <end position="31"/>
    </location>
</feature>
<gene>
    <name evidence="2" type="ORF">A5481_31945</name>
</gene>
<accession>A0A179RPH6</accession>
<dbReference type="EMBL" id="LWHQ01000142">
    <property type="protein sequence ID" value="OAS10648.1"/>
    <property type="molecule type" value="Genomic_DNA"/>
</dbReference>
<name>A0A179RPH6_9HYPH</name>
<dbReference type="Proteomes" id="UP000078316">
    <property type="component" value="Unassembled WGS sequence"/>
</dbReference>
<comment type="caution">
    <text evidence="2">The sequence shown here is derived from an EMBL/GenBank/DDBJ whole genome shotgun (WGS) entry which is preliminary data.</text>
</comment>
<protein>
    <submittedName>
        <fullName evidence="2">Uncharacterized protein</fullName>
    </submittedName>
</protein>